<feature type="compositionally biased region" description="Polar residues" evidence="1">
    <location>
        <begin position="73"/>
        <end position="83"/>
    </location>
</feature>
<name>C0HJ96_MAIZE</name>
<reference evidence="2" key="2">
    <citation type="submission" date="2012-06" db="EMBL/GenBank/DDBJ databases">
        <authorList>
            <person name="Yu Y."/>
            <person name="Currie J."/>
            <person name="Lomeli R."/>
            <person name="Angelova A."/>
            <person name="Collura K."/>
            <person name="Wissotski M."/>
            <person name="Campos D."/>
            <person name="Kudrna D."/>
            <person name="Golser W."/>
            <person name="Ashely E."/>
            <person name="Descour A."/>
            <person name="Fernandes J."/>
            <person name="Soderlund C."/>
            <person name="Walbot V."/>
        </authorList>
    </citation>
    <scope>NUCLEOTIDE SEQUENCE</scope>
    <source>
        <strain evidence="2">B73</strain>
    </source>
</reference>
<proteinExistence type="evidence at transcript level"/>
<protein>
    <submittedName>
        <fullName evidence="2">Uncharacterized protein</fullName>
    </submittedName>
</protein>
<organism evidence="2">
    <name type="scientific">Zea mays</name>
    <name type="common">Maize</name>
    <dbReference type="NCBI Taxonomy" id="4577"/>
    <lineage>
        <taxon>Eukaryota</taxon>
        <taxon>Viridiplantae</taxon>
        <taxon>Streptophyta</taxon>
        <taxon>Embryophyta</taxon>
        <taxon>Tracheophyta</taxon>
        <taxon>Spermatophyta</taxon>
        <taxon>Magnoliopsida</taxon>
        <taxon>Liliopsida</taxon>
        <taxon>Poales</taxon>
        <taxon>Poaceae</taxon>
        <taxon>PACMAD clade</taxon>
        <taxon>Panicoideae</taxon>
        <taxon>Andropogonodae</taxon>
        <taxon>Andropogoneae</taxon>
        <taxon>Tripsacinae</taxon>
        <taxon>Zea</taxon>
    </lineage>
</organism>
<dbReference type="HOGENOM" id="CLU_2430301_0_0_1"/>
<dbReference type="AlphaFoldDB" id="C0HJ96"/>
<accession>C0HJ96</accession>
<dbReference type="EMBL" id="BT062402">
    <property type="protein sequence ID" value="ACN27099.1"/>
    <property type="molecule type" value="mRNA"/>
</dbReference>
<evidence type="ECO:0000313" key="2">
    <source>
        <dbReference type="EMBL" id="ACN27099.1"/>
    </source>
</evidence>
<evidence type="ECO:0000256" key="1">
    <source>
        <dbReference type="SAM" id="MobiDB-lite"/>
    </source>
</evidence>
<sequence>MRRMPISHLLLASRTREQTCSLLWRWWWRGVQVSTGIRQSIARYSCLTNGGIRSPMAERGRGRCECGPPDSVSLRSTGTSNSTRRGKGCGT</sequence>
<feature type="region of interest" description="Disordered" evidence="1">
    <location>
        <begin position="57"/>
        <end position="91"/>
    </location>
</feature>
<reference evidence="2" key="1">
    <citation type="journal article" date="2009" name="PLoS Genet.">
        <title>Sequencing, mapping, and analysis of 27,455 maize full-length cDNAs.</title>
        <authorList>
            <person name="Soderlund C."/>
            <person name="Descour A."/>
            <person name="Kudrna D."/>
            <person name="Bomhoff M."/>
            <person name="Boyd L."/>
            <person name="Currie J."/>
            <person name="Angelova A."/>
            <person name="Collura K."/>
            <person name="Wissotski M."/>
            <person name="Ashley E."/>
            <person name="Morrow D."/>
            <person name="Fernandes J."/>
            <person name="Walbot V."/>
            <person name="Yu Y."/>
        </authorList>
    </citation>
    <scope>NUCLEOTIDE SEQUENCE</scope>
    <source>
        <strain evidence="2">B73</strain>
    </source>
</reference>